<organism evidence="2 3">
    <name type="scientific">Choiromyces venosus 120613-1</name>
    <dbReference type="NCBI Taxonomy" id="1336337"/>
    <lineage>
        <taxon>Eukaryota</taxon>
        <taxon>Fungi</taxon>
        <taxon>Dikarya</taxon>
        <taxon>Ascomycota</taxon>
        <taxon>Pezizomycotina</taxon>
        <taxon>Pezizomycetes</taxon>
        <taxon>Pezizales</taxon>
        <taxon>Tuberaceae</taxon>
        <taxon>Choiromyces</taxon>
    </lineage>
</organism>
<keyword evidence="1" id="KW-1133">Transmembrane helix</keyword>
<keyword evidence="3" id="KW-1185">Reference proteome</keyword>
<accession>A0A3N4JLD0</accession>
<dbReference type="EMBL" id="ML120390">
    <property type="protein sequence ID" value="RPA99045.1"/>
    <property type="molecule type" value="Genomic_DNA"/>
</dbReference>
<dbReference type="Proteomes" id="UP000276215">
    <property type="component" value="Unassembled WGS sequence"/>
</dbReference>
<dbReference type="AlphaFoldDB" id="A0A3N4JLD0"/>
<feature type="transmembrane region" description="Helical" evidence="1">
    <location>
        <begin position="12"/>
        <end position="33"/>
    </location>
</feature>
<keyword evidence="1" id="KW-0472">Membrane</keyword>
<evidence type="ECO:0000313" key="3">
    <source>
        <dbReference type="Proteomes" id="UP000276215"/>
    </source>
</evidence>
<evidence type="ECO:0000313" key="2">
    <source>
        <dbReference type="EMBL" id="RPA99045.1"/>
    </source>
</evidence>
<reference evidence="2 3" key="1">
    <citation type="journal article" date="2018" name="Nat. Ecol. Evol.">
        <title>Pezizomycetes genomes reveal the molecular basis of ectomycorrhizal truffle lifestyle.</title>
        <authorList>
            <person name="Murat C."/>
            <person name="Payen T."/>
            <person name="Noel B."/>
            <person name="Kuo A."/>
            <person name="Morin E."/>
            <person name="Chen J."/>
            <person name="Kohler A."/>
            <person name="Krizsan K."/>
            <person name="Balestrini R."/>
            <person name="Da Silva C."/>
            <person name="Montanini B."/>
            <person name="Hainaut M."/>
            <person name="Levati E."/>
            <person name="Barry K.W."/>
            <person name="Belfiori B."/>
            <person name="Cichocki N."/>
            <person name="Clum A."/>
            <person name="Dockter R.B."/>
            <person name="Fauchery L."/>
            <person name="Guy J."/>
            <person name="Iotti M."/>
            <person name="Le Tacon F."/>
            <person name="Lindquist E.A."/>
            <person name="Lipzen A."/>
            <person name="Malagnac F."/>
            <person name="Mello A."/>
            <person name="Molinier V."/>
            <person name="Miyauchi S."/>
            <person name="Poulain J."/>
            <person name="Riccioni C."/>
            <person name="Rubini A."/>
            <person name="Sitrit Y."/>
            <person name="Splivallo R."/>
            <person name="Traeger S."/>
            <person name="Wang M."/>
            <person name="Zifcakova L."/>
            <person name="Wipf D."/>
            <person name="Zambonelli A."/>
            <person name="Paolocci F."/>
            <person name="Nowrousian M."/>
            <person name="Ottonello S."/>
            <person name="Baldrian P."/>
            <person name="Spatafora J.W."/>
            <person name="Henrissat B."/>
            <person name="Nagy L.G."/>
            <person name="Aury J.M."/>
            <person name="Wincker P."/>
            <person name="Grigoriev I.V."/>
            <person name="Bonfante P."/>
            <person name="Martin F.M."/>
        </authorList>
    </citation>
    <scope>NUCLEOTIDE SEQUENCE [LARGE SCALE GENOMIC DNA]</scope>
    <source>
        <strain evidence="2 3">120613-1</strain>
    </source>
</reference>
<keyword evidence="1" id="KW-0812">Transmembrane</keyword>
<protein>
    <submittedName>
        <fullName evidence="2">Uncharacterized protein</fullName>
    </submittedName>
</protein>
<evidence type="ECO:0000256" key="1">
    <source>
        <dbReference type="SAM" id="Phobius"/>
    </source>
</evidence>
<feature type="non-terminal residue" evidence="2">
    <location>
        <position position="60"/>
    </location>
</feature>
<gene>
    <name evidence="2" type="ORF">L873DRAFT_1909785</name>
</gene>
<name>A0A3N4JLD0_9PEZI</name>
<proteinExistence type="predicted"/>
<sequence length="60" mass="6959">MYGGCHYQANCVFIVIVILQLILSMHNTINFLLKRQLNNGRSCLYSFYFSNLKASRSLIK</sequence>